<organism evidence="2 3">
    <name type="scientific">Bradyrhizobium valentinum</name>
    <dbReference type="NCBI Taxonomy" id="1518501"/>
    <lineage>
        <taxon>Bacteria</taxon>
        <taxon>Pseudomonadati</taxon>
        <taxon>Pseudomonadota</taxon>
        <taxon>Alphaproteobacteria</taxon>
        <taxon>Hyphomicrobiales</taxon>
        <taxon>Nitrobacteraceae</taxon>
        <taxon>Bradyrhizobium</taxon>
    </lineage>
</organism>
<dbReference type="AlphaFoldDB" id="A0A0R3M747"/>
<dbReference type="SUPFAM" id="SSF52172">
    <property type="entry name" value="CheY-like"/>
    <property type="match status" value="1"/>
</dbReference>
<evidence type="ECO:0000259" key="1">
    <source>
        <dbReference type="PROSITE" id="PS50921"/>
    </source>
</evidence>
<dbReference type="PROSITE" id="PS50921">
    <property type="entry name" value="ANTAR"/>
    <property type="match status" value="1"/>
</dbReference>
<sequence length="221" mass="24244">MTSRLLQNFKDGRALVITARGGRETTLETTLAKLGVSCEYPEIVGGRAQIDIGSLQAERDILFVDGDLEGAVAIDVNPVSRLPPVPVIGLVGVEAPSRLKALVDFGATSFLRKPVHGGAVYTSLFMGINQFLLRNNVYARLQDLEGRRRGRRAVIRAVIFLMKQDGLDEEGAYSQLRRASMRARQNLELYCEGFLSRRVDSPDIPGRANSITLRGGTKQAM</sequence>
<dbReference type="InterPro" id="IPR036388">
    <property type="entry name" value="WH-like_DNA-bd_sf"/>
</dbReference>
<name>A0A0R3M747_9BRAD</name>
<accession>A0A0R3M747</accession>
<evidence type="ECO:0000313" key="3">
    <source>
        <dbReference type="Proteomes" id="UP000051913"/>
    </source>
</evidence>
<dbReference type="Gene3D" id="3.40.50.2300">
    <property type="match status" value="1"/>
</dbReference>
<dbReference type="Gene3D" id="1.10.10.10">
    <property type="entry name" value="Winged helix-like DNA-binding domain superfamily/Winged helix DNA-binding domain"/>
    <property type="match status" value="1"/>
</dbReference>
<dbReference type="OrthoDB" id="6159164at2"/>
<comment type="caution">
    <text evidence="2">The sequence shown here is derived from an EMBL/GenBank/DDBJ whole genome shotgun (WGS) entry which is preliminary data.</text>
</comment>
<dbReference type="STRING" id="1518501.CQ10_39230"/>
<dbReference type="InterPro" id="IPR011006">
    <property type="entry name" value="CheY-like_superfamily"/>
</dbReference>
<keyword evidence="3" id="KW-1185">Reference proteome</keyword>
<proteinExistence type="predicted"/>
<dbReference type="EMBL" id="LLXX01000126">
    <property type="protein sequence ID" value="KRR04325.1"/>
    <property type="molecule type" value="Genomic_DNA"/>
</dbReference>
<dbReference type="Pfam" id="PF03861">
    <property type="entry name" value="ANTAR"/>
    <property type="match status" value="1"/>
</dbReference>
<dbReference type="Proteomes" id="UP000051913">
    <property type="component" value="Unassembled WGS sequence"/>
</dbReference>
<gene>
    <name evidence="2" type="ORF">CP49_21260</name>
</gene>
<reference evidence="2 3" key="1">
    <citation type="submission" date="2014-03" db="EMBL/GenBank/DDBJ databases">
        <title>Bradyrhizobium valentinum sp. nov., isolated from effective nodules of Lupinus mariae-josephae, a lupine endemic of basic-lime soils in Eastern Spain.</title>
        <authorList>
            <person name="Duran D."/>
            <person name="Rey L."/>
            <person name="Navarro A."/>
            <person name="Busquets A."/>
            <person name="Imperial J."/>
            <person name="Ruiz-Argueso T."/>
        </authorList>
    </citation>
    <scope>NUCLEOTIDE SEQUENCE [LARGE SCALE GENOMIC DNA]</scope>
    <source>
        <strain evidence="2 3">LmjM3</strain>
    </source>
</reference>
<feature type="domain" description="ANTAR" evidence="1">
    <location>
        <begin position="134"/>
        <end position="195"/>
    </location>
</feature>
<dbReference type="SMART" id="SM01012">
    <property type="entry name" value="ANTAR"/>
    <property type="match status" value="1"/>
</dbReference>
<dbReference type="RefSeq" id="WP_057852227.1">
    <property type="nucleotide sequence ID" value="NZ_LLXX01000126.1"/>
</dbReference>
<dbReference type="InterPro" id="IPR005561">
    <property type="entry name" value="ANTAR"/>
</dbReference>
<protein>
    <submittedName>
        <fullName evidence="2">Antitermination protein</fullName>
    </submittedName>
</protein>
<evidence type="ECO:0000313" key="2">
    <source>
        <dbReference type="EMBL" id="KRR04325.1"/>
    </source>
</evidence>
<dbReference type="GO" id="GO:0003723">
    <property type="term" value="F:RNA binding"/>
    <property type="evidence" value="ECO:0007669"/>
    <property type="project" value="InterPro"/>
</dbReference>